<gene>
    <name evidence="1" type="ORF">S12H4_39092</name>
</gene>
<evidence type="ECO:0000313" key="1">
    <source>
        <dbReference type="EMBL" id="GAI97493.1"/>
    </source>
</evidence>
<dbReference type="EMBL" id="BARW01023596">
    <property type="protein sequence ID" value="GAI97493.1"/>
    <property type="molecule type" value="Genomic_DNA"/>
</dbReference>
<comment type="caution">
    <text evidence="1">The sequence shown here is derived from an EMBL/GenBank/DDBJ whole genome shotgun (WGS) entry which is preliminary data.</text>
</comment>
<dbReference type="AlphaFoldDB" id="X1SX39"/>
<name>X1SX39_9ZZZZ</name>
<feature type="non-terminal residue" evidence="1">
    <location>
        <position position="1"/>
    </location>
</feature>
<reference evidence="1" key="1">
    <citation type="journal article" date="2014" name="Front. Microbiol.">
        <title>High frequency of phylogenetically diverse reductive dehalogenase-homologous genes in deep subseafloor sedimentary metagenomes.</title>
        <authorList>
            <person name="Kawai M."/>
            <person name="Futagami T."/>
            <person name="Toyoda A."/>
            <person name="Takaki Y."/>
            <person name="Nishi S."/>
            <person name="Hori S."/>
            <person name="Arai W."/>
            <person name="Tsubouchi T."/>
            <person name="Morono Y."/>
            <person name="Uchiyama I."/>
            <person name="Ito T."/>
            <person name="Fujiyama A."/>
            <person name="Inagaki F."/>
            <person name="Takami H."/>
        </authorList>
    </citation>
    <scope>NUCLEOTIDE SEQUENCE</scope>
    <source>
        <strain evidence="1">Expedition CK06-06</strain>
    </source>
</reference>
<sequence>RDNLPDDGLLIALIIHAHQGAVMDSMLAIEKWRISDYISELKIVGNGSTPIKAYTGNVCHFYQWLYGGGGAPDKAHNYGTSQKRFHSAILFGRHLYDFDYGLDLSKWDSVEMVFSNDAAAAQFTSAWDLDVTGIFLRDAPEDQLKGYFVTEQWRRWTTVRAEEVNLKLPTAHKIRSIVMQVYPDVGATMLDTTTLYNTLYNIHLAFKTGARDVFNSNLHRHRDLVLRRNDPA</sequence>
<proteinExistence type="predicted"/>
<protein>
    <submittedName>
        <fullName evidence="1">Uncharacterized protein</fullName>
    </submittedName>
</protein>
<accession>X1SX39</accession>
<organism evidence="1">
    <name type="scientific">marine sediment metagenome</name>
    <dbReference type="NCBI Taxonomy" id="412755"/>
    <lineage>
        <taxon>unclassified sequences</taxon>
        <taxon>metagenomes</taxon>
        <taxon>ecological metagenomes</taxon>
    </lineage>
</organism>